<feature type="region of interest" description="Disordered" evidence="1">
    <location>
        <begin position="190"/>
        <end position="252"/>
    </location>
</feature>
<evidence type="ECO:0000313" key="3">
    <source>
        <dbReference type="EMBL" id="MBB5264979.1"/>
    </source>
</evidence>
<evidence type="ECO:0000256" key="1">
    <source>
        <dbReference type="SAM" id="MobiDB-lite"/>
    </source>
</evidence>
<keyword evidence="4" id="KW-1185">Reference proteome</keyword>
<feature type="compositionally biased region" description="Pro residues" evidence="1">
    <location>
        <begin position="199"/>
        <end position="220"/>
    </location>
</feature>
<reference evidence="3 4" key="1">
    <citation type="submission" date="2020-08" db="EMBL/GenBank/DDBJ databases">
        <title>Genomic Encyclopedia of Type Strains, Phase IV (KMG-IV): sequencing the most valuable type-strain genomes for metagenomic binning, comparative biology and taxonomic classification.</title>
        <authorList>
            <person name="Goeker M."/>
        </authorList>
    </citation>
    <scope>NUCLEOTIDE SEQUENCE [LARGE SCALE GENOMIC DNA]</scope>
    <source>
        <strain evidence="3 4">DSM 106146</strain>
    </source>
</reference>
<evidence type="ECO:0000259" key="2">
    <source>
        <dbReference type="PROSITE" id="PS50006"/>
    </source>
</evidence>
<dbReference type="EMBL" id="JACHFW010000008">
    <property type="protein sequence ID" value="MBB5264979.1"/>
    <property type="molecule type" value="Genomic_DNA"/>
</dbReference>
<dbReference type="Pfam" id="PF19909">
    <property type="entry name" value="DUF6382"/>
    <property type="match status" value="1"/>
</dbReference>
<dbReference type="Pfam" id="PF00498">
    <property type="entry name" value="FHA"/>
    <property type="match status" value="1"/>
</dbReference>
<dbReference type="InterPro" id="IPR008984">
    <property type="entry name" value="SMAD_FHA_dom_sf"/>
</dbReference>
<feature type="domain" description="FHA" evidence="2">
    <location>
        <begin position="298"/>
        <end position="349"/>
    </location>
</feature>
<comment type="caution">
    <text evidence="3">The sequence shown here is derived from an EMBL/GenBank/DDBJ whole genome shotgun (WGS) entry which is preliminary data.</text>
</comment>
<protein>
    <recommendedName>
        <fullName evidence="2">FHA domain-containing protein</fullName>
    </recommendedName>
</protein>
<proteinExistence type="predicted"/>
<dbReference type="AlphaFoldDB" id="A0A7W8HAW0"/>
<dbReference type="SUPFAM" id="SSF49879">
    <property type="entry name" value="SMAD/FHA domain"/>
    <property type="match status" value="1"/>
</dbReference>
<dbReference type="SMART" id="SM00240">
    <property type="entry name" value="FHA"/>
    <property type="match status" value="1"/>
</dbReference>
<organism evidence="3 4">
    <name type="scientific">Catenibacillus scindens</name>
    <dbReference type="NCBI Taxonomy" id="673271"/>
    <lineage>
        <taxon>Bacteria</taxon>
        <taxon>Bacillati</taxon>
        <taxon>Bacillota</taxon>
        <taxon>Clostridia</taxon>
        <taxon>Lachnospirales</taxon>
        <taxon>Lachnospiraceae</taxon>
        <taxon>Catenibacillus</taxon>
    </lineage>
</organism>
<evidence type="ECO:0000313" key="4">
    <source>
        <dbReference type="Proteomes" id="UP000543642"/>
    </source>
</evidence>
<dbReference type="PROSITE" id="PS50006">
    <property type="entry name" value="FHA_DOMAIN"/>
    <property type="match status" value="1"/>
</dbReference>
<dbReference type="Gene3D" id="2.60.200.20">
    <property type="match status" value="1"/>
</dbReference>
<accession>A0A7W8HAW0</accession>
<sequence length="375" mass="42333">MNIDKFEMDTAPFEKTLTLRLPSAAMTDEEAAKALSEWNSPLIYAESDKHHFYYDITGRVSLRSQLHKEMTMRDTIALFAAVADALLYGVEKNIDPRYILLDSDLVYVSEETGSLRFICVPAVNSGLSAKPLRSYIRELIVNMQYDDSENLEYIGKIINYINRNKKLNPGDFIDFLDSLEQEEKVAPAMKKSVEASPVIPSPAIPEPEPSPVQTPSPEPEVQPDMIPLESLSEEKESPLNISFETPDEKPKKDEFEIPEIRLDDISQEKAPEPAAPAAFPYMIRKKNGEKVVINKDEFKIGKIPGMADYLLTDNPAVSRMHAIIHKIDGAYYICDNYSTNSTFLNGEQLEAGKNYILLNGVRINFANDEFTYYAD</sequence>
<dbReference type="InterPro" id="IPR045962">
    <property type="entry name" value="DUF6382"/>
</dbReference>
<name>A0A7W8HAW0_9FIRM</name>
<dbReference type="InterPro" id="IPR000253">
    <property type="entry name" value="FHA_dom"/>
</dbReference>
<dbReference type="Proteomes" id="UP000543642">
    <property type="component" value="Unassembled WGS sequence"/>
</dbReference>
<dbReference type="RefSeq" id="WP_183774215.1">
    <property type="nucleotide sequence ID" value="NZ_JACHFW010000008.1"/>
</dbReference>
<dbReference type="CDD" id="cd00060">
    <property type="entry name" value="FHA"/>
    <property type="match status" value="1"/>
</dbReference>
<gene>
    <name evidence="3" type="ORF">HNP82_002118</name>
</gene>